<protein>
    <submittedName>
        <fullName evidence="1">Uncharacterized protein</fullName>
    </submittedName>
</protein>
<evidence type="ECO:0000313" key="1">
    <source>
        <dbReference type="EMBL" id="KAL2628597.1"/>
    </source>
</evidence>
<organism evidence="1 2">
    <name type="scientific">Riccia fluitans</name>
    <dbReference type="NCBI Taxonomy" id="41844"/>
    <lineage>
        <taxon>Eukaryota</taxon>
        <taxon>Viridiplantae</taxon>
        <taxon>Streptophyta</taxon>
        <taxon>Embryophyta</taxon>
        <taxon>Marchantiophyta</taxon>
        <taxon>Marchantiopsida</taxon>
        <taxon>Marchantiidae</taxon>
        <taxon>Marchantiales</taxon>
        <taxon>Ricciaceae</taxon>
        <taxon>Riccia</taxon>
    </lineage>
</organism>
<dbReference type="Proteomes" id="UP001605036">
    <property type="component" value="Unassembled WGS sequence"/>
</dbReference>
<accession>A0ABD1YGH5</accession>
<reference evidence="1 2" key="1">
    <citation type="submission" date="2024-09" db="EMBL/GenBank/DDBJ databases">
        <title>Chromosome-scale assembly of Riccia fluitans.</title>
        <authorList>
            <person name="Paukszto L."/>
            <person name="Sawicki J."/>
            <person name="Karawczyk K."/>
            <person name="Piernik-Szablinska J."/>
            <person name="Szczecinska M."/>
            <person name="Mazdziarz M."/>
        </authorList>
    </citation>
    <scope>NUCLEOTIDE SEQUENCE [LARGE SCALE GENOMIC DNA]</scope>
    <source>
        <strain evidence="1">Rf_01</strain>
        <tissue evidence="1">Aerial parts of the thallus</tissue>
    </source>
</reference>
<name>A0ABD1YGH5_9MARC</name>
<gene>
    <name evidence="1" type="ORF">R1flu_013283</name>
</gene>
<dbReference type="EMBL" id="JBHFFA010000004">
    <property type="protein sequence ID" value="KAL2628597.1"/>
    <property type="molecule type" value="Genomic_DNA"/>
</dbReference>
<proteinExistence type="predicted"/>
<sequence length="122" mass="14312">MAGIVHKIEEMFHGDKKDEKKEESQSAVYNQVISCRNLLTVQSVWVLPRKEAKVQYLLSEIDEVVKTKDEVLKEYYEEKKRLQQKVLGYYPTAYKVSRPFLFSGSGLMYIAYLMSKKLSVYM</sequence>
<dbReference type="AlphaFoldDB" id="A0ABD1YGH5"/>
<comment type="caution">
    <text evidence="1">The sequence shown here is derived from an EMBL/GenBank/DDBJ whole genome shotgun (WGS) entry which is preliminary data.</text>
</comment>
<evidence type="ECO:0000313" key="2">
    <source>
        <dbReference type="Proteomes" id="UP001605036"/>
    </source>
</evidence>
<keyword evidence="2" id="KW-1185">Reference proteome</keyword>